<sequence>MERIRDLGFDFSIDEEEYDQDSEKFFSAQPLDSEPLHVDYVAVHQSKDGTHVNAESDMEAIVETVVRDLQSCHVPPQTDNTQEREPLYTGATHPYEAIRTPIDNITDPLDKLDLLSTNDLTVQRLLFVKDLANTLQEMTMEDALKKVFPIVQKLAADPDDTVRETFVSELDKIILYFYMNAPPLLDEDEIAKDSEVDPSTTTPETKGLHIPRHAFAPLLIECLLDQNSVLAGLGQQCLVSIATTLQTDFGDLGQKLLDSEIFEGVVMGLMAVVNGQHRSLSPPTEQINTLKESIRRPSVPGFEIRQADPEEDQEDANLAKMICLSIVSALAEAFGPERCVSHCLSIIEQMADDSMFYVRKEAAAAVGSIAMVVNSSVAEEKLLPLYHAFMNDTVWHVRKACALSLPQICSALVPEQKSRIAVEGIERFNNDVSRNVRDTLDDIIGELIAKFLPDDWETTRQPGKVPEALLEFFLSLSRNEGIRIKSDVGQVMTCAYNFPAVVLTAGVDYWDSCLKDTYLELTKDHQARVRATFARSLHEIARIIGPERTERDLVQIFALYLMDLDQVKKGVLNHLADFLAALATETRNEYIPILAEVWDGVATSWRLRDILVVQLRQICTLFDASRVVEHILPLAVRACQDGFAAVRENGVAMFPVILQIVKNEVDRDPDDMEALALLSQVTEGLDAFARANSYRERLIFAHICEVLLEAGITGEDFARFFLPRICILAEDNVVNVRISVARTLRTVCLNDTDGQDYCSLERSLYFLAADKDEDVRTPVLDFVDASAVEQQHLPARRLSLSPAVQVEETHD</sequence>
<feature type="repeat" description="HEAT" evidence="2">
    <location>
        <begin position="514"/>
        <end position="552"/>
    </location>
</feature>
<proteinExistence type="predicted"/>
<feature type="repeat" description="HEAT" evidence="2">
    <location>
        <begin position="382"/>
        <end position="419"/>
    </location>
</feature>
<keyword evidence="1" id="KW-0677">Repeat</keyword>
<gene>
    <name evidence="3" type="primary">PPP4R1</name>
    <name evidence="3" type="ORF">EC973_001456</name>
</gene>
<dbReference type="PANTHER" id="PTHR10648">
    <property type="entry name" value="SERINE/THREONINE-PROTEIN PHOSPHATASE PP2A 65 KDA REGULATORY SUBUNIT"/>
    <property type="match status" value="1"/>
</dbReference>
<evidence type="ECO:0000313" key="4">
    <source>
        <dbReference type="Proteomes" id="UP000605846"/>
    </source>
</evidence>
<dbReference type="InterPro" id="IPR016024">
    <property type="entry name" value="ARM-type_fold"/>
</dbReference>
<dbReference type="Proteomes" id="UP000605846">
    <property type="component" value="Unassembled WGS sequence"/>
</dbReference>
<dbReference type="GO" id="GO:0005737">
    <property type="term" value="C:cytoplasm"/>
    <property type="evidence" value="ECO:0007669"/>
    <property type="project" value="TreeGrafter"/>
</dbReference>
<dbReference type="GO" id="GO:0019888">
    <property type="term" value="F:protein phosphatase regulator activity"/>
    <property type="evidence" value="ECO:0007669"/>
    <property type="project" value="TreeGrafter"/>
</dbReference>
<evidence type="ECO:0000313" key="3">
    <source>
        <dbReference type="EMBL" id="KAF7723996.1"/>
    </source>
</evidence>
<dbReference type="InterPro" id="IPR011989">
    <property type="entry name" value="ARM-like"/>
</dbReference>
<evidence type="ECO:0000256" key="1">
    <source>
        <dbReference type="ARBA" id="ARBA00022737"/>
    </source>
</evidence>
<dbReference type="InterPro" id="IPR021133">
    <property type="entry name" value="HEAT_type_2"/>
</dbReference>
<dbReference type="PANTHER" id="PTHR10648:SF1">
    <property type="entry name" value="SERINE_THREONINE-PROTEIN PHOSPHATASE 4 REGULATORY SUBUNIT 1"/>
    <property type="match status" value="1"/>
</dbReference>
<dbReference type="EMBL" id="JABAYA010000133">
    <property type="protein sequence ID" value="KAF7723996.1"/>
    <property type="molecule type" value="Genomic_DNA"/>
</dbReference>
<keyword evidence="4" id="KW-1185">Reference proteome</keyword>
<accession>A0A8H7ENJ6</accession>
<name>A0A8H7ENJ6_9FUNG</name>
<comment type="caution">
    <text evidence="3">The sequence shown here is derived from an EMBL/GenBank/DDBJ whole genome shotgun (WGS) entry which is preliminary data.</text>
</comment>
<dbReference type="OrthoDB" id="340346at2759"/>
<organism evidence="3 4">
    <name type="scientific">Apophysomyces ossiformis</name>
    <dbReference type="NCBI Taxonomy" id="679940"/>
    <lineage>
        <taxon>Eukaryota</taxon>
        <taxon>Fungi</taxon>
        <taxon>Fungi incertae sedis</taxon>
        <taxon>Mucoromycota</taxon>
        <taxon>Mucoromycotina</taxon>
        <taxon>Mucoromycetes</taxon>
        <taxon>Mucorales</taxon>
        <taxon>Mucorineae</taxon>
        <taxon>Mucoraceae</taxon>
        <taxon>Apophysomyces</taxon>
    </lineage>
</organism>
<dbReference type="AlphaFoldDB" id="A0A8H7ENJ6"/>
<protein>
    <submittedName>
        <fullName evidence="3">Serine/threonine-protein phosphatase 4 regulatory subunit 1</fullName>
    </submittedName>
</protein>
<dbReference type="InterPro" id="IPR051023">
    <property type="entry name" value="PP2A_Regulatory_Subunit_A"/>
</dbReference>
<evidence type="ECO:0000256" key="2">
    <source>
        <dbReference type="PROSITE-ProRule" id="PRU00103"/>
    </source>
</evidence>
<dbReference type="PROSITE" id="PS50077">
    <property type="entry name" value="HEAT_REPEAT"/>
    <property type="match status" value="2"/>
</dbReference>
<dbReference type="SUPFAM" id="SSF48371">
    <property type="entry name" value="ARM repeat"/>
    <property type="match status" value="1"/>
</dbReference>
<dbReference type="Gene3D" id="1.25.10.10">
    <property type="entry name" value="Leucine-rich Repeat Variant"/>
    <property type="match status" value="2"/>
</dbReference>
<reference evidence="3" key="1">
    <citation type="submission" date="2020-01" db="EMBL/GenBank/DDBJ databases">
        <title>Genome Sequencing of Three Apophysomyces-Like Fungal Strains Confirms a Novel Fungal Genus in the Mucoromycota with divergent Burkholderia-like Endosymbiotic Bacteria.</title>
        <authorList>
            <person name="Stajich J.E."/>
            <person name="Macias A.M."/>
            <person name="Carter-House D."/>
            <person name="Lovett B."/>
            <person name="Kasson L.R."/>
            <person name="Berry K."/>
            <person name="Grigoriev I."/>
            <person name="Chang Y."/>
            <person name="Spatafora J."/>
            <person name="Kasson M.T."/>
        </authorList>
    </citation>
    <scope>NUCLEOTIDE SEQUENCE</scope>
    <source>
        <strain evidence="3">NRRL A-21654</strain>
    </source>
</reference>